<feature type="binding site" evidence="5">
    <location>
        <begin position="112"/>
        <end position="117"/>
    </location>
    <ligand>
        <name>S-adenosyl-L-methionine</name>
        <dbReference type="ChEBI" id="CHEBI:59789"/>
    </ligand>
</feature>
<dbReference type="InterPro" id="IPR029028">
    <property type="entry name" value="Alpha/beta_knot_MTases"/>
</dbReference>
<comment type="subcellular location">
    <subcellularLocation>
        <location evidence="5">Cytoplasm</location>
    </subcellularLocation>
</comment>
<dbReference type="InterPro" id="IPR029026">
    <property type="entry name" value="tRNA_m1G_MTases_N"/>
</dbReference>
<feature type="binding site" evidence="5">
    <location>
        <position position="93"/>
    </location>
    <ligand>
        <name>S-adenosyl-L-methionine</name>
        <dbReference type="ChEBI" id="CHEBI:59789"/>
    </ligand>
</feature>
<comment type="catalytic activity">
    <reaction evidence="5">
        <text>pseudouridine(1915) in 23S rRNA + S-adenosyl-L-methionine = N(3)-methylpseudouridine(1915) in 23S rRNA + S-adenosyl-L-homocysteine + H(+)</text>
        <dbReference type="Rhea" id="RHEA:42752"/>
        <dbReference type="Rhea" id="RHEA-COMP:10221"/>
        <dbReference type="Rhea" id="RHEA-COMP:10222"/>
        <dbReference type="ChEBI" id="CHEBI:15378"/>
        <dbReference type="ChEBI" id="CHEBI:57856"/>
        <dbReference type="ChEBI" id="CHEBI:59789"/>
        <dbReference type="ChEBI" id="CHEBI:65314"/>
        <dbReference type="ChEBI" id="CHEBI:74486"/>
        <dbReference type="EC" id="2.1.1.177"/>
    </reaction>
</comment>
<accession>A0A4Q7YXB1</accession>
<comment type="function">
    <text evidence="5">Specifically methylates the pseudouridine at position 1915 (m3Psi1915) in 23S rRNA.</text>
</comment>
<keyword evidence="3 5" id="KW-0949">S-adenosyl-L-methionine</keyword>
<dbReference type="GO" id="GO:0070038">
    <property type="term" value="F:rRNA (pseudouridine-N3-)-methyltransferase activity"/>
    <property type="evidence" value="ECO:0007669"/>
    <property type="project" value="UniProtKB-UniRule"/>
</dbReference>
<dbReference type="CDD" id="cd18081">
    <property type="entry name" value="RlmH-like"/>
    <property type="match status" value="1"/>
</dbReference>
<dbReference type="HAMAP" id="MF_00658">
    <property type="entry name" value="23SrRNA_methyltr_H"/>
    <property type="match status" value="1"/>
</dbReference>
<evidence type="ECO:0000256" key="1">
    <source>
        <dbReference type="ARBA" id="ARBA00022603"/>
    </source>
</evidence>
<evidence type="ECO:0000256" key="3">
    <source>
        <dbReference type="ARBA" id="ARBA00022691"/>
    </source>
</evidence>
<comment type="similarity">
    <text evidence="4 5">Belongs to the RNA methyltransferase RlmH family.</text>
</comment>
<comment type="caution">
    <text evidence="6">The sequence shown here is derived from an EMBL/GenBank/DDBJ whole genome shotgun (WGS) entry which is preliminary data.</text>
</comment>
<comment type="subunit">
    <text evidence="5">Homodimer.</text>
</comment>
<dbReference type="GO" id="GO:0005737">
    <property type="term" value="C:cytoplasm"/>
    <property type="evidence" value="ECO:0007669"/>
    <property type="project" value="UniProtKB-SubCell"/>
</dbReference>
<evidence type="ECO:0000256" key="5">
    <source>
        <dbReference type="HAMAP-Rule" id="MF_00658"/>
    </source>
</evidence>
<dbReference type="EC" id="2.1.1.177" evidence="5"/>
<dbReference type="SUPFAM" id="SSF75217">
    <property type="entry name" value="alpha/beta knot"/>
    <property type="match status" value="1"/>
</dbReference>
<dbReference type="Proteomes" id="UP000292958">
    <property type="component" value="Unassembled WGS sequence"/>
</dbReference>
<feature type="binding site" evidence="5">
    <location>
        <position position="61"/>
    </location>
    <ligand>
        <name>S-adenosyl-L-methionine</name>
        <dbReference type="ChEBI" id="CHEBI:59789"/>
    </ligand>
</feature>
<dbReference type="PANTHER" id="PTHR33603:SF1">
    <property type="entry name" value="RIBOSOMAL RNA LARGE SUBUNIT METHYLTRANSFERASE H"/>
    <property type="match status" value="1"/>
</dbReference>
<sequence length="146" mass="16642">MNLVFCRTGRARQDSAWSFLTASYLQRLRSYASVKEEIFLTEERFLSALERRAHGFYLFLLDQRGKQLSSAQFAQQLRSLEEAGHHELIFCIGPADGFSDSTRSRANFLLSFGPMTLPHQMAALLLAEQLYRAFTILAGHPYHSGH</sequence>
<organism evidence="6 7">
    <name type="scientific">Edaphobacter modestus</name>
    <dbReference type="NCBI Taxonomy" id="388466"/>
    <lineage>
        <taxon>Bacteria</taxon>
        <taxon>Pseudomonadati</taxon>
        <taxon>Acidobacteriota</taxon>
        <taxon>Terriglobia</taxon>
        <taxon>Terriglobales</taxon>
        <taxon>Acidobacteriaceae</taxon>
        <taxon>Edaphobacter</taxon>
    </lineage>
</organism>
<name>A0A4Q7YXB1_9BACT</name>
<keyword evidence="1 5" id="KW-0489">Methyltransferase</keyword>
<evidence type="ECO:0000313" key="6">
    <source>
        <dbReference type="EMBL" id="RZU41725.1"/>
    </source>
</evidence>
<dbReference type="Pfam" id="PF02590">
    <property type="entry name" value="SPOUT_MTase"/>
    <property type="match status" value="1"/>
</dbReference>
<dbReference type="InterPro" id="IPR003742">
    <property type="entry name" value="RlmH-like"/>
</dbReference>
<keyword evidence="7" id="KW-1185">Reference proteome</keyword>
<evidence type="ECO:0000256" key="2">
    <source>
        <dbReference type="ARBA" id="ARBA00022679"/>
    </source>
</evidence>
<evidence type="ECO:0000256" key="4">
    <source>
        <dbReference type="ARBA" id="ARBA00038303"/>
    </source>
</evidence>
<keyword evidence="5" id="KW-0698">rRNA processing</keyword>
<keyword evidence="5" id="KW-0963">Cytoplasm</keyword>
<dbReference type="EMBL" id="SHKW01000001">
    <property type="protein sequence ID" value="RZU41725.1"/>
    <property type="molecule type" value="Genomic_DNA"/>
</dbReference>
<gene>
    <name evidence="5" type="primary">rlmH</name>
    <name evidence="6" type="ORF">BDD14_3254</name>
</gene>
<keyword evidence="2 5" id="KW-0808">Transferase</keyword>
<dbReference type="Gene3D" id="3.40.1280.10">
    <property type="match status" value="1"/>
</dbReference>
<proteinExistence type="inferred from homology"/>
<reference evidence="6 7" key="1">
    <citation type="submission" date="2019-02" db="EMBL/GenBank/DDBJ databases">
        <title>Genomic Encyclopedia of Archaeal and Bacterial Type Strains, Phase II (KMG-II): from individual species to whole genera.</title>
        <authorList>
            <person name="Goeker M."/>
        </authorList>
    </citation>
    <scope>NUCLEOTIDE SEQUENCE [LARGE SCALE GENOMIC DNA]</scope>
    <source>
        <strain evidence="6 7">DSM 18101</strain>
    </source>
</reference>
<dbReference type="AlphaFoldDB" id="A0A4Q7YXB1"/>
<dbReference type="PANTHER" id="PTHR33603">
    <property type="entry name" value="METHYLTRANSFERASE"/>
    <property type="match status" value="1"/>
</dbReference>
<protein>
    <recommendedName>
        <fullName evidence="5">Ribosomal RNA large subunit methyltransferase H</fullName>
        <ecNumber evidence="5">2.1.1.177</ecNumber>
    </recommendedName>
    <alternativeName>
        <fullName evidence="5">23S rRNA (pseudouridine1915-N3)-methyltransferase</fullName>
    </alternativeName>
    <alternativeName>
        <fullName evidence="5">23S rRNA m3Psi1915 methyltransferase</fullName>
    </alternativeName>
    <alternativeName>
        <fullName evidence="5">rRNA (pseudouridine-N3-)-methyltransferase RlmH</fullName>
    </alternativeName>
</protein>
<evidence type="ECO:0000313" key="7">
    <source>
        <dbReference type="Proteomes" id="UP000292958"/>
    </source>
</evidence>